<dbReference type="AlphaFoldDB" id="A0A2S4W4G8"/>
<gene>
    <name evidence="1" type="ORF">PSTT_01143</name>
</gene>
<comment type="caution">
    <text evidence="1">The sequence shown here is derived from an EMBL/GenBank/DDBJ whole genome shotgun (WGS) entry which is preliminary data.</text>
</comment>
<evidence type="ECO:0000313" key="1">
    <source>
        <dbReference type="EMBL" id="POW16653.1"/>
    </source>
</evidence>
<dbReference type="VEuPathDB" id="FungiDB:PSHT_00437"/>
<proteinExistence type="predicted"/>
<feature type="non-terminal residue" evidence="1">
    <location>
        <position position="288"/>
    </location>
</feature>
<dbReference type="EMBL" id="PKSL01000006">
    <property type="protein sequence ID" value="POW16653.1"/>
    <property type="molecule type" value="Genomic_DNA"/>
</dbReference>
<name>A0A2S4W4G8_9BASI</name>
<dbReference type="Proteomes" id="UP000239156">
    <property type="component" value="Unassembled WGS sequence"/>
</dbReference>
<evidence type="ECO:0000313" key="2">
    <source>
        <dbReference type="Proteomes" id="UP000239156"/>
    </source>
</evidence>
<dbReference type="VEuPathDB" id="FungiDB:PSTT_01143"/>
<reference evidence="1" key="1">
    <citation type="submission" date="2017-12" db="EMBL/GenBank/DDBJ databases">
        <title>Gene loss provides genomic basis for host adaptation in cereal stripe rust fungi.</title>
        <authorList>
            <person name="Xia C."/>
        </authorList>
    </citation>
    <scope>NUCLEOTIDE SEQUENCE [LARGE SCALE GENOMIC DNA]</scope>
    <source>
        <strain evidence="1">93-210</strain>
    </source>
</reference>
<sequence>MSPRQHFRRLASLFYAKKCLPKFIVGLTSTAIKTHHSPADASRQPTALVRKRCAEDFELPPKKSRRLIFMVSEVMRLKWKSYLFVYVNDRQWLTIITRSVITRRLRMSTKIFCTTMRTGERTSARARITLQELSDANNGAVIWWGHSHFSELASLHSEIKVNSGEERDTIDGPEIAILERSLKSVQWCILPLICLGKDKEVVGLISKTLTSVSIDVKKLGENLKDLLVELHLSLAKRYIDLDRPAEALLSLEQFCNPQKNLSIRWGHRLFNRMATLHWVLKKRHMISW</sequence>
<accession>A0A2S4W4G8</accession>
<dbReference type="VEuPathDB" id="FungiDB:PSHT_00436"/>
<organism evidence="1 2">
    <name type="scientific">Puccinia striiformis</name>
    <dbReference type="NCBI Taxonomy" id="27350"/>
    <lineage>
        <taxon>Eukaryota</taxon>
        <taxon>Fungi</taxon>
        <taxon>Dikarya</taxon>
        <taxon>Basidiomycota</taxon>
        <taxon>Pucciniomycotina</taxon>
        <taxon>Pucciniomycetes</taxon>
        <taxon>Pucciniales</taxon>
        <taxon>Pucciniaceae</taxon>
        <taxon>Puccinia</taxon>
    </lineage>
</organism>
<keyword evidence="2" id="KW-1185">Reference proteome</keyword>
<protein>
    <submittedName>
        <fullName evidence="1">Uncharacterized protein</fullName>
    </submittedName>
</protein>